<proteinExistence type="predicted"/>
<reference evidence="3 4" key="1">
    <citation type="submission" date="2018-04" db="EMBL/GenBank/DDBJ databases">
        <title>The genome of golden apple snail Pomacea canaliculata provides insight into stress tolerance and invasive adaptation.</title>
        <authorList>
            <person name="Liu C."/>
            <person name="Liu B."/>
            <person name="Ren Y."/>
            <person name="Zhang Y."/>
            <person name="Wang H."/>
            <person name="Li S."/>
            <person name="Jiang F."/>
            <person name="Yin L."/>
            <person name="Zhang G."/>
            <person name="Qian W."/>
            <person name="Fan W."/>
        </authorList>
    </citation>
    <scope>NUCLEOTIDE SEQUENCE [LARGE SCALE GENOMIC DNA]</scope>
    <source>
        <strain evidence="3">SZHN2017</strain>
        <tissue evidence="3">Muscle</tissue>
    </source>
</reference>
<dbReference type="OrthoDB" id="2403182at2759"/>
<sequence length="1109" mass="126124">MTEKELTRCKKLTSLEEAQKKSAAYHKKRVAELESALANKEKEVEDLRSSLMELQKQASECNHQLDQLSEASVKIADLRSQLHMKKAVLQKYKDEVAALTDEKEACQRQAEILLQEADKINKEKGSLLEEVKCLKESLRAVEETANEKVTSLEKEIEKLKASTEEQGQSGQSANEKATLLEEKVKESKDTQEHLVQCLEKVGQELALTKAQLEEAKLAQAQEQVLKPESCATESTKIQQLQAELNAEHAKSQELERQVETLRSADSTPGTPGSLRRLRKEKIRVESDLVAARFEIERLKEQLQKVLNTKSMKDSPAFLSQSLSGGSFTNSEKGKLQAELAEKEKLLREAETAHQRCECELLEVRSRLSNAMVELKEIKAIGSEKMPENETRQPLFRQADKHFLQSELKKSQEREASLRQELKQASVTMVTNNATIAGLEEQLADSSKKLEEMHMQLNDLQRVLTKHETSNTEKQDVEKLKSQLKELEEEIVLKSKLLAAKQDHVKELQQMLAAEQAQKDLIVKDAKANEAAVQRLKDALVEQEETMAKQDSILIDKENEIKFLMTELTKITDRYQQLVSQSGDSGRELRELTCVHARLQAEKEQCMKDLIAVKEERARLVQDVHVLKVEKESIALNLKIAEETRENISRDLGELRRERDAAIARYKQAMDDCETLEKKVAIAMEEKKQLEEKLNMATIECSRLTSTVTKEGKTTQNLEEQLVSTQKELAKVKKAYEKDTQCLLTSKAHEGELKTKVKALQLEVRQMEEKMKKGEEERDVWREQRDKLVGQMETILHNLSQENKDLKAQQQTEHDHYSKLLEQERVEKKELKRQLKTLQRAKDSVVADLKHTNHTLQVELALAQGVAPPPRPPPPQHYSFRVNESDLIDDVDTTGHMEVDATPPVAAKSLRKSRKRGSTLNSSTSQNTSDTPETSEKMRPLSNIIEQEEKKLQSPVTRSAKKILHIGSTDRCPPNDNQENISNPSSDENSQRGRRKAKREDLPIECAPYQPIKEKYSSIKSTLAFDKVRQNGRYCQKQPGEGSIEGHLRSDISLRELCMMEFSFQTLPAPKRLPVVLDHSSQLVFGIPAMPGALDVLWVLRCAHIERDNT</sequence>
<feature type="coiled-coil region" evidence="1">
    <location>
        <begin position="400"/>
        <end position="847"/>
    </location>
</feature>
<comment type="caution">
    <text evidence="3">The sequence shown here is derived from an EMBL/GenBank/DDBJ whole genome shotgun (WGS) entry which is preliminary data.</text>
</comment>
<gene>
    <name evidence="3" type="ORF">C0Q70_03835</name>
</gene>
<organism evidence="3 4">
    <name type="scientific">Pomacea canaliculata</name>
    <name type="common">Golden apple snail</name>
    <dbReference type="NCBI Taxonomy" id="400727"/>
    <lineage>
        <taxon>Eukaryota</taxon>
        <taxon>Metazoa</taxon>
        <taxon>Spiralia</taxon>
        <taxon>Lophotrochozoa</taxon>
        <taxon>Mollusca</taxon>
        <taxon>Gastropoda</taxon>
        <taxon>Caenogastropoda</taxon>
        <taxon>Architaenioglossa</taxon>
        <taxon>Ampullarioidea</taxon>
        <taxon>Ampullariidae</taxon>
        <taxon>Pomacea</taxon>
    </lineage>
</organism>
<evidence type="ECO:0000313" key="4">
    <source>
        <dbReference type="Proteomes" id="UP000245119"/>
    </source>
</evidence>
<evidence type="ECO:0000313" key="3">
    <source>
        <dbReference type="EMBL" id="PVD36845.1"/>
    </source>
</evidence>
<name>A0A2T7PTU6_POMCA</name>
<dbReference type="AlphaFoldDB" id="A0A2T7PTU6"/>
<feature type="compositionally biased region" description="Low complexity" evidence="2">
    <location>
        <begin position="917"/>
        <end position="930"/>
    </location>
</feature>
<feature type="region of interest" description="Disordered" evidence="2">
    <location>
        <begin position="964"/>
        <end position="1000"/>
    </location>
</feature>
<dbReference type="Proteomes" id="UP000245119">
    <property type="component" value="Linkage Group LG2"/>
</dbReference>
<feature type="compositionally biased region" description="Polar residues" evidence="2">
    <location>
        <begin position="974"/>
        <end position="987"/>
    </location>
</feature>
<feature type="coiled-coil region" evidence="1">
    <location>
        <begin position="332"/>
        <end position="366"/>
    </location>
</feature>
<keyword evidence="4" id="KW-1185">Reference proteome</keyword>
<dbReference type="EMBL" id="PZQS01000002">
    <property type="protein sequence ID" value="PVD36845.1"/>
    <property type="molecule type" value="Genomic_DNA"/>
</dbReference>
<feature type="region of interest" description="Disordered" evidence="2">
    <location>
        <begin position="160"/>
        <end position="185"/>
    </location>
</feature>
<feature type="region of interest" description="Disordered" evidence="2">
    <location>
        <begin position="893"/>
        <end position="939"/>
    </location>
</feature>
<evidence type="ECO:0000256" key="2">
    <source>
        <dbReference type="SAM" id="MobiDB-lite"/>
    </source>
</evidence>
<protein>
    <submittedName>
        <fullName evidence="3">Uncharacterized protein</fullName>
    </submittedName>
</protein>
<feature type="compositionally biased region" description="Polar residues" evidence="2">
    <location>
        <begin position="164"/>
        <end position="175"/>
    </location>
</feature>
<dbReference type="STRING" id="400727.A0A2T7PTU6"/>
<feature type="coiled-coil region" evidence="1">
    <location>
        <begin position="198"/>
        <end position="308"/>
    </location>
</feature>
<accession>A0A2T7PTU6</accession>
<evidence type="ECO:0000256" key="1">
    <source>
        <dbReference type="SAM" id="Coils"/>
    </source>
</evidence>
<dbReference type="Gene3D" id="1.10.287.1490">
    <property type="match status" value="1"/>
</dbReference>
<keyword evidence="1" id="KW-0175">Coiled coil</keyword>